<reference evidence="1" key="1">
    <citation type="submission" date="2018-11" db="EMBL/GenBank/DDBJ databases">
        <authorList>
            <consortium name="Pathogen Informatics"/>
        </authorList>
    </citation>
    <scope>NUCLEOTIDE SEQUENCE</scope>
</reference>
<protein>
    <submittedName>
        <fullName evidence="1">Uncharacterized protein</fullName>
    </submittedName>
</protein>
<organism evidence="1 2">
    <name type="scientific">Protopolystoma xenopodis</name>
    <dbReference type="NCBI Taxonomy" id="117903"/>
    <lineage>
        <taxon>Eukaryota</taxon>
        <taxon>Metazoa</taxon>
        <taxon>Spiralia</taxon>
        <taxon>Lophotrochozoa</taxon>
        <taxon>Platyhelminthes</taxon>
        <taxon>Monogenea</taxon>
        <taxon>Polyopisthocotylea</taxon>
        <taxon>Polystomatidea</taxon>
        <taxon>Polystomatidae</taxon>
        <taxon>Protopolystoma</taxon>
    </lineage>
</organism>
<gene>
    <name evidence="1" type="ORF">PXEA_LOCUS33142</name>
</gene>
<dbReference type="AlphaFoldDB" id="A0A3S5AL94"/>
<proteinExistence type="predicted"/>
<sequence>MTAESKAIYQLSDVMAKPMPDAIDDCSLATMCPPRHAHRQDSPRAGPK</sequence>
<comment type="caution">
    <text evidence="1">The sequence shown here is derived from an EMBL/GenBank/DDBJ whole genome shotgun (WGS) entry which is preliminary data.</text>
</comment>
<accession>A0A3S5AL94</accession>
<name>A0A3S5AL94_9PLAT</name>
<evidence type="ECO:0000313" key="2">
    <source>
        <dbReference type="Proteomes" id="UP000784294"/>
    </source>
</evidence>
<dbReference type="Proteomes" id="UP000784294">
    <property type="component" value="Unassembled WGS sequence"/>
</dbReference>
<keyword evidence="2" id="KW-1185">Reference proteome</keyword>
<evidence type="ECO:0000313" key="1">
    <source>
        <dbReference type="EMBL" id="VEL39702.1"/>
    </source>
</evidence>
<dbReference type="EMBL" id="CAAALY010262230">
    <property type="protein sequence ID" value="VEL39702.1"/>
    <property type="molecule type" value="Genomic_DNA"/>
</dbReference>